<feature type="compositionally biased region" description="Basic residues" evidence="7">
    <location>
        <begin position="449"/>
        <end position="462"/>
    </location>
</feature>
<gene>
    <name evidence="10" type="ORF">RJ640_023818</name>
</gene>
<dbReference type="GO" id="GO:0005634">
    <property type="term" value="C:nucleus"/>
    <property type="evidence" value="ECO:0007669"/>
    <property type="project" value="UniProtKB-SubCell"/>
</dbReference>
<feature type="domain" description="Helicase ATP-binding" evidence="8">
    <location>
        <begin position="844"/>
        <end position="1042"/>
    </location>
</feature>
<keyword evidence="4" id="KW-0347">Helicase</keyword>
<keyword evidence="11" id="KW-1185">Reference proteome</keyword>
<evidence type="ECO:0008006" key="12">
    <source>
        <dbReference type="Google" id="ProtNLM"/>
    </source>
</evidence>
<feature type="domain" description="Helicase C-terminal" evidence="9">
    <location>
        <begin position="1184"/>
        <end position="1347"/>
    </location>
</feature>
<keyword evidence="3" id="KW-0378">Hydrolase</keyword>
<protein>
    <recommendedName>
        <fullName evidence="12">SNF2 domain-containing protein CLASSY 4-like</fullName>
    </recommendedName>
</protein>
<feature type="compositionally biased region" description="Acidic residues" evidence="7">
    <location>
        <begin position="474"/>
        <end position="488"/>
    </location>
</feature>
<feature type="region of interest" description="Disordered" evidence="7">
    <location>
        <begin position="436"/>
        <end position="521"/>
    </location>
</feature>
<feature type="compositionally biased region" description="Polar residues" evidence="7">
    <location>
        <begin position="225"/>
        <end position="243"/>
    </location>
</feature>
<evidence type="ECO:0000256" key="7">
    <source>
        <dbReference type="SAM" id="MobiDB-lite"/>
    </source>
</evidence>
<proteinExistence type="predicted"/>
<dbReference type="PROSITE" id="PS51192">
    <property type="entry name" value="HELICASE_ATP_BIND_1"/>
    <property type="match status" value="1"/>
</dbReference>
<dbReference type="SUPFAM" id="SSF52540">
    <property type="entry name" value="P-loop containing nucleoside triphosphate hydrolases"/>
    <property type="match status" value="2"/>
</dbReference>
<dbReference type="InterPro" id="IPR000330">
    <property type="entry name" value="SNF2_N"/>
</dbReference>
<dbReference type="GO" id="GO:0004386">
    <property type="term" value="F:helicase activity"/>
    <property type="evidence" value="ECO:0007669"/>
    <property type="project" value="UniProtKB-KW"/>
</dbReference>
<sequence>MDYSEVPLHKRTRHQFDLFYKRCHEERQKAKSGGSSDAACGVGGGAELSGSVSGGREERGSEVNLAKKGENAGDVKGFGSRNSEKKKGLISESRKGFRRANNRAEIGVGSDRDGKKSKEGVLVKKGIRELQKDVDSKKLRGNSKRGLKGTNAIQIDTSDDENGDDGSDDEVEILDVIYNSSNRGWPKAKGKDSDYMDAKEAVSSDQEIGGGEGVMSDQGKESGVAGQTQLDSGSSKESQTDSVDSIDVGDGEKSDQKKESGVVNQTPSDSESQTDSEELESSSEEDNDDEDDKDFVGDDSDGCYSSSSSEDRNDKDENEDEEKEQEKDENDEVVLLEEDLEDEDDDECRVVEIESVVGKGKEKSIEVGLKRKYKPRQVKDAEGLSSIGVAEEGKDELESSIMEGGSIDEVEKDRSIEGGLKRRKFSGLDILVDSSKVKSEETKSVANRLRSRSVPKSKRRKLNLGTISRPLTVDDLDSTSGNDEDTDENDMKDTEPASKSGQKGRRKLVKRPVRNHIRGPTDCDLVIEDELDPFSGSDDVGDENDAKVLPRTSAEVEGISSKPTERRHIDAVGNKALDHSKGNRDDSDENVGKDVLNIGRKGNGKFEMPTGGRHVHTRKGFDPLKILTDSIWEKGSSLLEDTVPPSPVEEVPAETTLVYKFRFEDEVPKPPEKSYWDQQSDVLFEEMAMALRSSEIGSSSSAVGECARVINIEDDFFPTRTEASPTILCQRGIHEYILDDQIGLICRICSFVEVEIKHILPSFCKNHPRGRSGNQYYGKDGCSFFTELQSQDPVPEHQDGRVCTKGTVWDLVPGIKDLYPHQCEGFEFMWKNVAGGIYIDKLEKPLSGAGGGCIISHAPGTGKTLMTIVFLQSFLNLYPESKPLIVAPKSMLLTWEEEFRKWKVDIPFHNLNKPELSGKENTVAVNFLKRCGYRRWNTNAIRFLKLYSWIKDRSIVGISYNLFGRLAGEGVKEGLDGKIRRVLLEIPTLLVLDEGHTARNDHSIMWNALSKVETQRCIILSGTPFQNNCGELYNILCLVSPNLVGRMSSKDHGDLGKKDGRESKSARRRWASLTSSDVNIRDIKAIVDPLVHIYKGTILDKLLHGCKKALVVLKPTDLQKSLTESIQTRNFLERDRMVSLISVHPSLLLQCYSPEDEGFSAYWGECEQLKLDHRGGVKTKFLIELIRLCGALKEKVLVFSQYLDPLAFLMKQLKACFNWTEGREVLYIDGQHDIKQRQLTISSLNDPTSDVQVLLASIKACSEGINLVGASRVVLLDIGWNPSVERQAICRAYRIGQKKTVYIYHLITSGTMEGKKCERQAEKDLLSQKVFSSADMESCKPKVLSEVSEDKILYSEDKILDEMLQHKKLRDIFESITYQPRAPDLLATPDLVDR</sequence>
<feature type="compositionally biased region" description="Acidic residues" evidence="7">
    <location>
        <begin position="316"/>
        <end position="346"/>
    </location>
</feature>
<evidence type="ECO:0000256" key="5">
    <source>
        <dbReference type="ARBA" id="ARBA00022840"/>
    </source>
</evidence>
<dbReference type="Gene3D" id="3.40.50.10810">
    <property type="entry name" value="Tandem AAA-ATPase domain"/>
    <property type="match status" value="1"/>
</dbReference>
<feature type="region of interest" description="Disordered" evidence="7">
    <location>
        <begin position="534"/>
        <end position="617"/>
    </location>
</feature>
<feature type="region of interest" description="Disordered" evidence="7">
    <location>
        <begin position="27"/>
        <end position="346"/>
    </location>
</feature>
<dbReference type="GO" id="GO:0005524">
    <property type="term" value="F:ATP binding"/>
    <property type="evidence" value="ECO:0007669"/>
    <property type="project" value="UniProtKB-KW"/>
</dbReference>
<feature type="compositionally biased region" description="Basic residues" evidence="7">
    <location>
        <begin position="502"/>
        <end position="517"/>
    </location>
</feature>
<evidence type="ECO:0000256" key="3">
    <source>
        <dbReference type="ARBA" id="ARBA00022801"/>
    </source>
</evidence>
<feature type="compositionally biased region" description="Acidic residues" evidence="7">
    <location>
        <begin position="157"/>
        <end position="173"/>
    </location>
</feature>
<accession>A0AA88S094</accession>
<dbReference type="CDD" id="cd18793">
    <property type="entry name" value="SF2_C_SNF"/>
    <property type="match status" value="1"/>
</dbReference>
<dbReference type="Pfam" id="PF00271">
    <property type="entry name" value="Helicase_C"/>
    <property type="match status" value="1"/>
</dbReference>
<evidence type="ECO:0000256" key="2">
    <source>
        <dbReference type="ARBA" id="ARBA00022741"/>
    </source>
</evidence>
<dbReference type="InterPro" id="IPR014001">
    <property type="entry name" value="Helicase_ATP-bd"/>
</dbReference>
<dbReference type="PANTHER" id="PTHR45821:SF5">
    <property type="entry name" value="SNF2 DOMAIN-CONTAINING PROTEIN CLASSY 4"/>
    <property type="match status" value="1"/>
</dbReference>
<dbReference type="InterPro" id="IPR001650">
    <property type="entry name" value="Helicase_C-like"/>
</dbReference>
<reference evidence="10" key="1">
    <citation type="submission" date="2022-12" db="EMBL/GenBank/DDBJ databases">
        <title>Draft genome assemblies for two species of Escallonia (Escalloniales).</title>
        <authorList>
            <person name="Chanderbali A."/>
            <person name="Dervinis C."/>
            <person name="Anghel I."/>
            <person name="Soltis D."/>
            <person name="Soltis P."/>
            <person name="Zapata F."/>
        </authorList>
    </citation>
    <scope>NUCLEOTIDE SEQUENCE</scope>
    <source>
        <strain evidence="10">UCBG92.1500</strain>
        <tissue evidence="10">Leaf</tissue>
    </source>
</reference>
<organism evidence="10 11">
    <name type="scientific">Escallonia rubra</name>
    <dbReference type="NCBI Taxonomy" id="112253"/>
    <lineage>
        <taxon>Eukaryota</taxon>
        <taxon>Viridiplantae</taxon>
        <taxon>Streptophyta</taxon>
        <taxon>Embryophyta</taxon>
        <taxon>Tracheophyta</taxon>
        <taxon>Spermatophyta</taxon>
        <taxon>Magnoliopsida</taxon>
        <taxon>eudicotyledons</taxon>
        <taxon>Gunneridae</taxon>
        <taxon>Pentapetalae</taxon>
        <taxon>asterids</taxon>
        <taxon>campanulids</taxon>
        <taxon>Escalloniales</taxon>
        <taxon>Escalloniaceae</taxon>
        <taxon>Escallonia</taxon>
    </lineage>
</organism>
<comment type="caution">
    <text evidence="10">The sequence shown here is derived from an EMBL/GenBank/DDBJ whole genome shotgun (WGS) entry which is preliminary data.</text>
</comment>
<dbReference type="EMBL" id="JAVXUO010000112">
    <property type="protein sequence ID" value="KAK2995304.1"/>
    <property type="molecule type" value="Genomic_DNA"/>
</dbReference>
<comment type="subcellular location">
    <subcellularLocation>
        <location evidence="1">Nucleus</location>
    </subcellularLocation>
</comment>
<evidence type="ECO:0000259" key="8">
    <source>
        <dbReference type="PROSITE" id="PS51192"/>
    </source>
</evidence>
<evidence type="ECO:0000259" key="9">
    <source>
        <dbReference type="PROSITE" id="PS51194"/>
    </source>
</evidence>
<dbReference type="Proteomes" id="UP001187471">
    <property type="component" value="Unassembled WGS sequence"/>
</dbReference>
<feature type="compositionally biased region" description="Acidic residues" evidence="7">
    <location>
        <begin position="272"/>
        <end position="301"/>
    </location>
</feature>
<feature type="compositionally biased region" description="Basic and acidic residues" evidence="7">
    <location>
        <begin position="110"/>
        <end position="138"/>
    </location>
</feature>
<name>A0AA88S094_9ASTE</name>
<feature type="compositionally biased region" description="Basic and acidic residues" evidence="7">
    <location>
        <begin position="189"/>
        <end position="202"/>
    </location>
</feature>
<dbReference type="InterPro" id="IPR027417">
    <property type="entry name" value="P-loop_NTPase"/>
</dbReference>
<feature type="compositionally biased region" description="Basic and acidic residues" evidence="7">
    <location>
        <begin position="55"/>
        <end position="73"/>
    </location>
</feature>
<keyword evidence="6" id="KW-0539">Nucleus</keyword>
<dbReference type="Gene3D" id="3.40.50.300">
    <property type="entry name" value="P-loop containing nucleotide triphosphate hydrolases"/>
    <property type="match status" value="1"/>
</dbReference>
<evidence type="ECO:0000313" key="11">
    <source>
        <dbReference type="Proteomes" id="UP001187471"/>
    </source>
</evidence>
<feature type="compositionally biased region" description="Basic and acidic residues" evidence="7">
    <location>
        <begin position="250"/>
        <end position="260"/>
    </location>
</feature>
<evidence type="ECO:0000256" key="4">
    <source>
        <dbReference type="ARBA" id="ARBA00022806"/>
    </source>
</evidence>
<evidence type="ECO:0000256" key="1">
    <source>
        <dbReference type="ARBA" id="ARBA00004123"/>
    </source>
</evidence>
<keyword evidence="2" id="KW-0547">Nucleotide-binding</keyword>
<feature type="compositionally biased region" description="Basic and acidic residues" evidence="7">
    <location>
        <begin position="82"/>
        <end position="95"/>
    </location>
</feature>
<dbReference type="PROSITE" id="PS51194">
    <property type="entry name" value="HELICASE_CTER"/>
    <property type="match status" value="1"/>
</dbReference>
<dbReference type="SMART" id="SM00490">
    <property type="entry name" value="HELICc"/>
    <property type="match status" value="1"/>
</dbReference>
<dbReference type="InterPro" id="IPR044567">
    <property type="entry name" value="CLSY/DRD1"/>
</dbReference>
<evidence type="ECO:0000313" key="10">
    <source>
        <dbReference type="EMBL" id="KAK2995304.1"/>
    </source>
</evidence>
<dbReference type="PANTHER" id="PTHR45821">
    <property type="entry name" value="SNF2 DOMAIN-CONTAINING PROTEIN CLASSY 2-RELATED"/>
    <property type="match status" value="1"/>
</dbReference>
<keyword evidence="5" id="KW-0067">ATP-binding</keyword>
<evidence type="ECO:0000256" key="6">
    <source>
        <dbReference type="ARBA" id="ARBA00023242"/>
    </source>
</evidence>
<dbReference type="InterPro" id="IPR049730">
    <property type="entry name" value="SNF2/RAD54-like_C"/>
</dbReference>
<dbReference type="GO" id="GO:0016787">
    <property type="term" value="F:hydrolase activity"/>
    <property type="evidence" value="ECO:0007669"/>
    <property type="project" value="UniProtKB-KW"/>
</dbReference>
<dbReference type="GO" id="GO:0080188">
    <property type="term" value="P:gene silencing by siRNA-directed DNA methylation"/>
    <property type="evidence" value="ECO:0007669"/>
    <property type="project" value="InterPro"/>
</dbReference>
<dbReference type="InterPro" id="IPR038718">
    <property type="entry name" value="SNF2-like_sf"/>
</dbReference>
<feature type="compositionally biased region" description="Basic and acidic residues" evidence="7">
    <location>
        <begin position="563"/>
        <end position="585"/>
    </location>
</feature>
<dbReference type="Pfam" id="PF00176">
    <property type="entry name" value="SNF2-rel_dom"/>
    <property type="match status" value="1"/>
</dbReference>
<dbReference type="SMART" id="SM00487">
    <property type="entry name" value="DEXDc"/>
    <property type="match status" value="1"/>
</dbReference>